<dbReference type="InterPro" id="IPR051532">
    <property type="entry name" value="Ester_Hydrolysis_Enzymes"/>
</dbReference>
<gene>
    <name evidence="1" type="ORF">NFI95_14820</name>
</gene>
<dbReference type="EMBL" id="JAMSKV010000015">
    <property type="protein sequence ID" value="MCQ8279715.1"/>
    <property type="molecule type" value="Genomic_DNA"/>
</dbReference>
<dbReference type="Pfam" id="PF25182">
    <property type="entry name" value="NonGDSL"/>
    <property type="match status" value="1"/>
</dbReference>
<name>A0ABT1W9Z6_9PROT</name>
<dbReference type="Gene3D" id="3.40.50.1110">
    <property type="entry name" value="SGNH hydrolase"/>
    <property type="match status" value="1"/>
</dbReference>
<keyword evidence="2" id="KW-1185">Reference proteome</keyword>
<dbReference type="CDD" id="cd00229">
    <property type="entry name" value="SGNH_hydrolase"/>
    <property type="match status" value="1"/>
</dbReference>
<dbReference type="SUPFAM" id="SSF52266">
    <property type="entry name" value="SGNH hydrolase"/>
    <property type="match status" value="1"/>
</dbReference>
<dbReference type="PANTHER" id="PTHR30383">
    <property type="entry name" value="THIOESTERASE 1/PROTEASE 1/LYSOPHOSPHOLIPASE L1"/>
    <property type="match status" value="1"/>
</dbReference>
<proteinExistence type="predicted"/>
<organism evidence="1 2">
    <name type="scientific">Endosaccharibacter trunci</name>
    <dbReference type="NCBI Taxonomy" id="2812733"/>
    <lineage>
        <taxon>Bacteria</taxon>
        <taxon>Pseudomonadati</taxon>
        <taxon>Pseudomonadota</taxon>
        <taxon>Alphaproteobacteria</taxon>
        <taxon>Acetobacterales</taxon>
        <taxon>Acetobacteraceae</taxon>
        <taxon>Endosaccharibacter</taxon>
    </lineage>
</organism>
<dbReference type="InterPro" id="IPR057572">
    <property type="entry name" value="NonGDSL"/>
</dbReference>
<dbReference type="Proteomes" id="UP001524587">
    <property type="component" value="Unassembled WGS sequence"/>
</dbReference>
<evidence type="ECO:0000313" key="1">
    <source>
        <dbReference type="EMBL" id="MCQ8279715.1"/>
    </source>
</evidence>
<dbReference type="InterPro" id="IPR036514">
    <property type="entry name" value="SGNH_hydro_sf"/>
</dbReference>
<dbReference type="GO" id="GO:0016787">
    <property type="term" value="F:hydrolase activity"/>
    <property type="evidence" value="ECO:0007669"/>
    <property type="project" value="UniProtKB-KW"/>
</dbReference>
<sequence length="207" mass="22863">MSAARSLPRWASKLGSGGPVRITCFGSSTTEGYGASAPERSYPEVMRRRLEPFFPRGLVLNNRGISGESALEMDGRIDDVIRTEPDLVIWQTGSNDVSRPVPLALFEHLTRDGLQRLRDAGAEIAIMDQQYSTALEAFDTLPEFIRSLHALAEAFGAPVFPRYALMRAWCDEGRFTIDTLSPDGTHMTDEGYRLLGEAVADWLLTPA</sequence>
<reference evidence="1 2" key="1">
    <citation type="submission" date="2022-06" db="EMBL/GenBank/DDBJ databases">
        <title>Endosaccharibacter gen. nov., sp. nov., endophytic bacteria isolated from sugarcane.</title>
        <authorList>
            <person name="Pitiwittayakul N."/>
            <person name="Yukphan P."/>
            <person name="Charoenyingcharoen P."/>
            <person name="Tanasupawat S."/>
        </authorList>
    </citation>
    <scope>NUCLEOTIDE SEQUENCE [LARGE SCALE GENOMIC DNA]</scope>
    <source>
        <strain evidence="1 2">KSS8</strain>
    </source>
</reference>
<accession>A0ABT1W9Z6</accession>
<dbReference type="RefSeq" id="WP_422865204.1">
    <property type="nucleotide sequence ID" value="NZ_JAMSKV010000015.1"/>
</dbReference>
<comment type="caution">
    <text evidence="1">The sequence shown here is derived from an EMBL/GenBank/DDBJ whole genome shotgun (WGS) entry which is preliminary data.</text>
</comment>
<protein>
    <submittedName>
        <fullName evidence="1">SGNH/GDSL hydrolase family protein</fullName>
    </submittedName>
</protein>
<keyword evidence="1" id="KW-0378">Hydrolase</keyword>
<dbReference type="PANTHER" id="PTHR30383:SF5">
    <property type="entry name" value="SGNH HYDROLASE-TYPE ESTERASE DOMAIN-CONTAINING PROTEIN"/>
    <property type="match status" value="1"/>
</dbReference>
<evidence type="ECO:0000313" key="2">
    <source>
        <dbReference type="Proteomes" id="UP001524587"/>
    </source>
</evidence>